<evidence type="ECO:0000313" key="3">
    <source>
        <dbReference type="Proteomes" id="UP000030764"/>
    </source>
</evidence>
<evidence type="ECO:0000313" key="1">
    <source>
        <dbReference type="EMBL" id="KFD49648.1"/>
    </source>
</evidence>
<dbReference type="EMBL" id="KL367526">
    <property type="protein sequence ID" value="KFD66299.1"/>
    <property type="molecule type" value="Genomic_DNA"/>
</dbReference>
<name>A0A085LXF2_9BILA</name>
<accession>A0A085LXF2</accession>
<evidence type="ECO:0000313" key="2">
    <source>
        <dbReference type="EMBL" id="KFD66299.1"/>
    </source>
</evidence>
<dbReference type="EMBL" id="KL363266">
    <property type="protein sequence ID" value="KFD49648.1"/>
    <property type="molecule type" value="Genomic_DNA"/>
</dbReference>
<sequence length="112" mass="12417">MRDAPALPSLRTESLRLFEYFFRRLNWSAVANILSKGHREKIMHLTHSYYIGNLDVTGCIIPCCDKPDFEGCKARIHAFVATGEVIRQLNDGTHGSDLAGIEAAVVVTSVGR</sequence>
<dbReference type="AlphaFoldDB" id="A0A085LXF2"/>
<gene>
    <name evidence="1" type="ORF">M513_09480</name>
    <name evidence="2" type="ORF">M514_09480</name>
</gene>
<reference evidence="1 3" key="1">
    <citation type="journal article" date="2014" name="Nat. Genet.">
        <title>Genome and transcriptome of the porcine whipworm Trichuris suis.</title>
        <authorList>
            <person name="Jex A.R."/>
            <person name="Nejsum P."/>
            <person name="Schwarz E.M."/>
            <person name="Hu L."/>
            <person name="Young N.D."/>
            <person name="Hall R.S."/>
            <person name="Korhonen P.K."/>
            <person name="Liao S."/>
            <person name="Thamsborg S."/>
            <person name="Xia J."/>
            <person name="Xu P."/>
            <person name="Wang S."/>
            <person name="Scheerlinck J.P."/>
            <person name="Hofmann A."/>
            <person name="Sternberg P.W."/>
            <person name="Wang J."/>
            <person name="Gasser R.B."/>
        </authorList>
    </citation>
    <scope>NUCLEOTIDE SEQUENCE [LARGE SCALE GENOMIC DNA]</scope>
    <source>
        <strain evidence="2">DCEP-RM93F</strain>
        <strain evidence="1">DCEP-RM93M</strain>
    </source>
</reference>
<protein>
    <submittedName>
        <fullName evidence="1">Uncharacterized protein</fullName>
    </submittedName>
</protein>
<proteinExistence type="predicted"/>
<dbReference type="Proteomes" id="UP000030758">
    <property type="component" value="Unassembled WGS sequence"/>
</dbReference>
<organism evidence="1 3">
    <name type="scientific">Trichuris suis</name>
    <name type="common">pig whipworm</name>
    <dbReference type="NCBI Taxonomy" id="68888"/>
    <lineage>
        <taxon>Eukaryota</taxon>
        <taxon>Metazoa</taxon>
        <taxon>Ecdysozoa</taxon>
        <taxon>Nematoda</taxon>
        <taxon>Enoplea</taxon>
        <taxon>Dorylaimia</taxon>
        <taxon>Trichinellida</taxon>
        <taxon>Trichuridae</taxon>
        <taxon>Trichuris</taxon>
    </lineage>
</organism>
<dbReference type="Proteomes" id="UP000030764">
    <property type="component" value="Unassembled WGS sequence"/>
</dbReference>
<keyword evidence="3" id="KW-1185">Reference proteome</keyword>